<dbReference type="InterPro" id="IPR050796">
    <property type="entry name" value="SCF_F-box_component"/>
</dbReference>
<dbReference type="InterPro" id="IPR017451">
    <property type="entry name" value="F-box-assoc_interact_dom"/>
</dbReference>
<name>A0A2K3LLL2_TRIPR</name>
<protein>
    <submittedName>
        <fullName evidence="4">F-box/kelch-repeat protein</fullName>
    </submittedName>
</protein>
<dbReference type="InterPro" id="IPR011043">
    <property type="entry name" value="Gal_Oxase/kelch_b-propeller"/>
</dbReference>
<dbReference type="STRING" id="57577.A0A2K3LLL2"/>
<feature type="transmembrane region" description="Helical" evidence="1">
    <location>
        <begin position="223"/>
        <end position="243"/>
    </location>
</feature>
<dbReference type="Pfam" id="PF08268">
    <property type="entry name" value="FBA_3"/>
    <property type="match status" value="1"/>
</dbReference>
<evidence type="ECO:0000313" key="5">
    <source>
        <dbReference type="Proteomes" id="UP000236291"/>
    </source>
</evidence>
<organism evidence="4 5">
    <name type="scientific">Trifolium pratense</name>
    <name type="common">Red clover</name>
    <dbReference type="NCBI Taxonomy" id="57577"/>
    <lineage>
        <taxon>Eukaryota</taxon>
        <taxon>Viridiplantae</taxon>
        <taxon>Streptophyta</taxon>
        <taxon>Embryophyta</taxon>
        <taxon>Tracheophyta</taxon>
        <taxon>Spermatophyta</taxon>
        <taxon>Magnoliopsida</taxon>
        <taxon>eudicotyledons</taxon>
        <taxon>Gunneridae</taxon>
        <taxon>Pentapetalae</taxon>
        <taxon>rosids</taxon>
        <taxon>fabids</taxon>
        <taxon>Fabales</taxon>
        <taxon>Fabaceae</taxon>
        <taxon>Papilionoideae</taxon>
        <taxon>50 kb inversion clade</taxon>
        <taxon>NPAAA clade</taxon>
        <taxon>Hologalegina</taxon>
        <taxon>IRL clade</taxon>
        <taxon>Trifolieae</taxon>
        <taxon>Trifolium</taxon>
    </lineage>
</organism>
<dbReference type="Proteomes" id="UP000236291">
    <property type="component" value="Unassembled WGS sequence"/>
</dbReference>
<reference evidence="4 5" key="1">
    <citation type="journal article" date="2014" name="Am. J. Bot.">
        <title>Genome assembly and annotation for red clover (Trifolium pratense; Fabaceae).</title>
        <authorList>
            <person name="Istvanek J."/>
            <person name="Jaros M."/>
            <person name="Krenek A."/>
            <person name="Repkova J."/>
        </authorList>
    </citation>
    <scope>NUCLEOTIDE SEQUENCE [LARGE SCALE GENOMIC DNA]</scope>
    <source>
        <strain evidence="5">cv. Tatra</strain>
        <tissue evidence="4">Young leaves</tissue>
    </source>
</reference>
<dbReference type="SUPFAM" id="SSF81383">
    <property type="entry name" value="F-box domain"/>
    <property type="match status" value="1"/>
</dbReference>
<evidence type="ECO:0000259" key="2">
    <source>
        <dbReference type="Pfam" id="PF00646"/>
    </source>
</evidence>
<dbReference type="PANTHER" id="PTHR31672">
    <property type="entry name" value="BNACNNG10540D PROTEIN"/>
    <property type="match status" value="1"/>
</dbReference>
<dbReference type="ExpressionAtlas" id="A0A2K3LLL2">
    <property type="expression patterns" value="baseline"/>
</dbReference>
<keyword evidence="1" id="KW-0472">Membrane</keyword>
<evidence type="ECO:0000256" key="1">
    <source>
        <dbReference type="SAM" id="Phobius"/>
    </source>
</evidence>
<accession>A0A2K3LLL2</accession>
<dbReference type="InterPro" id="IPR036047">
    <property type="entry name" value="F-box-like_dom_sf"/>
</dbReference>
<dbReference type="NCBIfam" id="TIGR01640">
    <property type="entry name" value="F_box_assoc_1"/>
    <property type="match status" value="1"/>
</dbReference>
<dbReference type="PANTHER" id="PTHR31672:SF13">
    <property type="entry name" value="F-BOX PROTEIN CPR30-LIKE"/>
    <property type="match status" value="1"/>
</dbReference>
<dbReference type="SUPFAM" id="SSF50965">
    <property type="entry name" value="Galactose oxidase, central domain"/>
    <property type="match status" value="1"/>
</dbReference>
<reference evidence="4 5" key="2">
    <citation type="journal article" date="2017" name="Front. Plant Sci.">
        <title>Gene Classification and Mining of Molecular Markers Useful in Red Clover (Trifolium pratense) Breeding.</title>
        <authorList>
            <person name="Istvanek J."/>
            <person name="Dluhosova J."/>
            <person name="Dluhos P."/>
            <person name="Patkova L."/>
            <person name="Nedelnik J."/>
            <person name="Repkova J."/>
        </authorList>
    </citation>
    <scope>NUCLEOTIDE SEQUENCE [LARGE SCALE GENOMIC DNA]</scope>
    <source>
        <strain evidence="5">cv. Tatra</strain>
        <tissue evidence="4">Young leaves</tissue>
    </source>
</reference>
<comment type="caution">
    <text evidence="4">The sequence shown here is derived from an EMBL/GenBank/DDBJ whole genome shotgun (WGS) entry which is preliminary data.</text>
</comment>
<feature type="domain" description="F-box associated beta-propeller type 3" evidence="3">
    <location>
        <begin position="100"/>
        <end position="378"/>
    </location>
</feature>
<evidence type="ECO:0000313" key="4">
    <source>
        <dbReference type="EMBL" id="PNX79417.1"/>
    </source>
</evidence>
<feature type="domain" description="F-box" evidence="2">
    <location>
        <begin position="43"/>
        <end position="80"/>
    </location>
</feature>
<gene>
    <name evidence="4" type="ORF">L195_g035403</name>
</gene>
<keyword evidence="1" id="KW-0812">Transmembrane</keyword>
<dbReference type="AlphaFoldDB" id="A0A2K3LLL2"/>
<dbReference type="EMBL" id="ASHM01035957">
    <property type="protein sequence ID" value="PNX79417.1"/>
    <property type="molecule type" value="Genomic_DNA"/>
</dbReference>
<dbReference type="InterPro" id="IPR001810">
    <property type="entry name" value="F-box_dom"/>
</dbReference>
<dbReference type="Pfam" id="PF00646">
    <property type="entry name" value="F-box"/>
    <property type="match status" value="1"/>
</dbReference>
<evidence type="ECO:0000259" key="3">
    <source>
        <dbReference type="Pfam" id="PF08268"/>
    </source>
</evidence>
<dbReference type="InterPro" id="IPR013187">
    <property type="entry name" value="F-box-assoc_dom_typ3"/>
</dbReference>
<proteinExistence type="predicted"/>
<keyword evidence="1" id="KW-1133">Transmembrane helix</keyword>
<sequence length="393" mass="44592">MATGSDGNRQLPSLTLKTIATKRQQSTGTLISPSLQAPQPIPTLSLDCIAEILSRLPLKLLFQLRCQCKFFNSLFSNPNFARQHLRYSTKCHHLMVSSSNYKGRLLFFDSPIASDFSTNSTLSPTNITYPKCLQIGYWASSSCDGILCLTTCKGSAAILWNPSLRTFKRLPRLVNKPSLSAYSFGYDHFINKYKVVAMSFFKDKCEVRVLTLGMYSWRKIQDFPYCGVFFGLGIFVGGTVNWLPIDNVSSLHVIVSLDLKKESYQKIQHPNLENDDWTLGALKDCLCIYASSGNNRFLDVWIMNEYGNKESWTKLYCVPHMGKWGICDYTKTLYISDNDQLLMAFYELGLGQLKLKLVVYDSKNGTFMIPEIQNLNRRMAIKVYIESLLSPCS</sequence>